<dbReference type="AlphaFoldDB" id="A0A0C1UI70"/>
<dbReference type="Proteomes" id="UP000031366">
    <property type="component" value="Unassembled WGS sequence"/>
</dbReference>
<dbReference type="InterPro" id="IPR011009">
    <property type="entry name" value="Kinase-like_dom_sf"/>
</dbReference>
<dbReference type="Gene3D" id="3.30.200.20">
    <property type="entry name" value="Phosphorylase Kinase, domain 1"/>
    <property type="match status" value="1"/>
</dbReference>
<name>A0A0C1UI70_9CLOT</name>
<dbReference type="PANTHER" id="PTHR39179">
    <property type="entry name" value="SPORE COAT PROTEIN I"/>
    <property type="match status" value="1"/>
</dbReference>
<evidence type="ECO:0000259" key="1">
    <source>
        <dbReference type="Pfam" id="PF01636"/>
    </source>
</evidence>
<protein>
    <submittedName>
        <fullName evidence="2">Spore coat, CotS family protein</fullName>
    </submittedName>
</protein>
<sequence>MMTTATIYKNNLELLSENNVKKHVLPHYNLNNAMVEQVKLKNTDKQRAVYMVVDGEYKYCLKKVYYPVEELLFVYSAIEWLYRHNIHVPRILSTTNHGRYVVYENMPFILTPWVNGDKCDFDSVYEILLASSNLGKVHDIGKNFEPILGSKNKIGCSSLYTSINKHFNNLLMYSNLAYKYHDNYSKIYLKNFDTNIKLATISNSIAITIKEDDLTTSLCHNDYVSKNLIVDEDDNLWLIDFDKCKIDYCALDISYCLRRLLRKEKNRWGLDLTISFLNTYEKHNPLNLEDYKYILAYLSFPQKYWKISRDYYANISKCNRKAFVSMLKKSNIYMEDQLNFSFDFKCYIEKKFNTKL</sequence>
<organism evidence="2 3">
    <name type="scientific">Clostridium argentinense CDC 2741</name>
    <dbReference type="NCBI Taxonomy" id="1418104"/>
    <lineage>
        <taxon>Bacteria</taxon>
        <taxon>Bacillati</taxon>
        <taxon>Bacillota</taxon>
        <taxon>Clostridia</taxon>
        <taxon>Eubacteriales</taxon>
        <taxon>Clostridiaceae</taxon>
        <taxon>Clostridium</taxon>
    </lineage>
</organism>
<dbReference type="PANTHER" id="PTHR39179:SF1">
    <property type="entry name" value="SPORE COAT PROTEIN I"/>
    <property type="match status" value="1"/>
</dbReference>
<evidence type="ECO:0000313" key="3">
    <source>
        <dbReference type="Proteomes" id="UP000031366"/>
    </source>
</evidence>
<dbReference type="RefSeq" id="WP_039632136.1">
    <property type="nucleotide sequence ID" value="NZ_AYSO01000015.1"/>
</dbReference>
<dbReference type="EMBL" id="AYSO01000015">
    <property type="protein sequence ID" value="KIE47020.1"/>
    <property type="molecule type" value="Genomic_DNA"/>
</dbReference>
<gene>
    <name evidence="2" type="ORF">U732_1259</name>
</gene>
<dbReference type="GO" id="GO:0042601">
    <property type="term" value="C:endospore-forming forespore"/>
    <property type="evidence" value="ECO:0007669"/>
    <property type="project" value="TreeGrafter"/>
</dbReference>
<dbReference type="InterPro" id="IPR014255">
    <property type="entry name" value="Spore_coat_CotS"/>
</dbReference>
<dbReference type="Gene3D" id="3.90.1200.10">
    <property type="match status" value="1"/>
</dbReference>
<dbReference type="STRING" id="29341.RSJ17_13905"/>
<keyword evidence="3" id="KW-1185">Reference proteome</keyword>
<dbReference type="Pfam" id="PF01636">
    <property type="entry name" value="APH"/>
    <property type="match status" value="1"/>
</dbReference>
<reference evidence="2 3" key="1">
    <citation type="journal article" date="2015" name="Infect. Genet. Evol.">
        <title>Genomic sequences of six botulinum neurotoxin-producing strains representing three clostridial species illustrate the mobility and diversity of botulinum neurotoxin genes.</title>
        <authorList>
            <person name="Smith T.J."/>
            <person name="Hill K.K."/>
            <person name="Xie G."/>
            <person name="Foley B.T."/>
            <person name="Williamson C.H."/>
            <person name="Foster J.T."/>
            <person name="Johnson S.L."/>
            <person name="Chertkov O."/>
            <person name="Teshima H."/>
            <person name="Gibbons H.S."/>
            <person name="Johnsky L.A."/>
            <person name="Karavis M.A."/>
            <person name="Smith L.A."/>
        </authorList>
    </citation>
    <scope>NUCLEOTIDE SEQUENCE [LARGE SCALE GENOMIC DNA]</scope>
    <source>
        <strain evidence="2 3">CDC 2741</strain>
    </source>
</reference>
<proteinExistence type="predicted"/>
<accession>A0A0C1UI70</accession>
<dbReference type="InterPro" id="IPR002575">
    <property type="entry name" value="Aminoglycoside_PTrfase"/>
</dbReference>
<dbReference type="NCBIfam" id="TIGR02906">
    <property type="entry name" value="spore_CotS"/>
    <property type="match status" value="1"/>
</dbReference>
<dbReference type="InterPro" id="IPR047175">
    <property type="entry name" value="CotS-like"/>
</dbReference>
<dbReference type="OrthoDB" id="9771902at2"/>
<dbReference type="SUPFAM" id="SSF56112">
    <property type="entry name" value="Protein kinase-like (PK-like)"/>
    <property type="match status" value="1"/>
</dbReference>
<evidence type="ECO:0000313" key="2">
    <source>
        <dbReference type="EMBL" id="KIE47020.1"/>
    </source>
</evidence>
<feature type="domain" description="Aminoglycoside phosphotransferase" evidence="1">
    <location>
        <begin position="49"/>
        <end position="282"/>
    </location>
</feature>
<comment type="caution">
    <text evidence="2">The sequence shown here is derived from an EMBL/GenBank/DDBJ whole genome shotgun (WGS) entry which is preliminary data.</text>
</comment>